<keyword evidence="5 6" id="KW-0472">Membrane</keyword>
<dbReference type="InterPro" id="IPR011701">
    <property type="entry name" value="MFS"/>
</dbReference>
<dbReference type="PANTHER" id="PTHR23521">
    <property type="entry name" value="TRANSPORTER MFS SUPERFAMILY"/>
    <property type="match status" value="1"/>
</dbReference>
<protein>
    <submittedName>
        <fullName evidence="8">MFS transporter</fullName>
    </submittedName>
</protein>
<dbReference type="PANTHER" id="PTHR23521:SF2">
    <property type="entry name" value="TRANSPORTER MFS SUPERFAMILY"/>
    <property type="match status" value="1"/>
</dbReference>
<keyword evidence="3 6" id="KW-0812">Transmembrane</keyword>
<dbReference type="Pfam" id="PF07690">
    <property type="entry name" value="MFS_1"/>
    <property type="match status" value="1"/>
</dbReference>
<dbReference type="InterPro" id="IPR020846">
    <property type="entry name" value="MFS_dom"/>
</dbReference>
<feature type="transmembrane region" description="Helical" evidence="6">
    <location>
        <begin position="337"/>
        <end position="356"/>
    </location>
</feature>
<evidence type="ECO:0000256" key="4">
    <source>
        <dbReference type="ARBA" id="ARBA00022989"/>
    </source>
</evidence>
<dbReference type="AlphaFoldDB" id="A0A6I4VY08"/>
<evidence type="ECO:0000256" key="3">
    <source>
        <dbReference type="ARBA" id="ARBA00022692"/>
    </source>
</evidence>
<dbReference type="GO" id="GO:0022857">
    <property type="term" value="F:transmembrane transporter activity"/>
    <property type="evidence" value="ECO:0007669"/>
    <property type="project" value="InterPro"/>
</dbReference>
<evidence type="ECO:0000256" key="6">
    <source>
        <dbReference type="SAM" id="Phobius"/>
    </source>
</evidence>
<feature type="transmembrane region" description="Helical" evidence="6">
    <location>
        <begin position="303"/>
        <end position="325"/>
    </location>
</feature>
<reference evidence="8 9" key="1">
    <citation type="submission" date="2019-12" db="EMBL/GenBank/DDBJ databases">
        <title>Whole-genome analyses of novel actinobacteria.</title>
        <authorList>
            <person name="Sahin N."/>
            <person name="Saygin H."/>
        </authorList>
    </citation>
    <scope>NUCLEOTIDE SEQUENCE [LARGE SCALE GENOMIC DNA]</scope>
    <source>
        <strain evidence="8 9">KC615</strain>
    </source>
</reference>
<dbReference type="EMBL" id="WUUL01000003">
    <property type="protein sequence ID" value="MXQ53344.1"/>
    <property type="molecule type" value="Genomic_DNA"/>
</dbReference>
<comment type="subcellular location">
    <subcellularLocation>
        <location evidence="1">Cell membrane</location>
        <topology evidence="1">Multi-pass membrane protein</topology>
    </subcellularLocation>
</comment>
<feature type="transmembrane region" description="Helical" evidence="6">
    <location>
        <begin position="368"/>
        <end position="386"/>
    </location>
</feature>
<feature type="transmembrane region" description="Helical" evidence="6">
    <location>
        <begin position="246"/>
        <end position="266"/>
    </location>
</feature>
<accession>A0A6I4VY08</accession>
<dbReference type="SUPFAM" id="SSF103473">
    <property type="entry name" value="MFS general substrate transporter"/>
    <property type="match status" value="1"/>
</dbReference>
<evidence type="ECO:0000256" key="1">
    <source>
        <dbReference type="ARBA" id="ARBA00004651"/>
    </source>
</evidence>
<keyword evidence="9" id="KW-1185">Reference proteome</keyword>
<evidence type="ECO:0000256" key="5">
    <source>
        <dbReference type="ARBA" id="ARBA00023136"/>
    </source>
</evidence>
<evidence type="ECO:0000256" key="2">
    <source>
        <dbReference type="ARBA" id="ARBA00022448"/>
    </source>
</evidence>
<dbReference type="Gene3D" id="1.20.1250.20">
    <property type="entry name" value="MFS general substrate transporter like domains"/>
    <property type="match status" value="2"/>
</dbReference>
<feature type="domain" description="Major facilitator superfamily (MFS) profile" evidence="7">
    <location>
        <begin position="12"/>
        <end position="393"/>
    </location>
</feature>
<organism evidence="8 9">
    <name type="scientific">Shimazuella alba</name>
    <dbReference type="NCBI Taxonomy" id="2690964"/>
    <lineage>
        <taxon>Bacteria</taxon>
        <taxon>Bacillati</taxon>
        <taxon>Bacillota</taxon>
        <taxon>Bacilli</taxon>
        <taxon>Bacillales</taxon>
        <taxon>Thermoactinomycetaceae</taxon>
        <taxon>Shimazuella</taxon>
    </lineage>
</organism>
<feature type="transmembrane region" description="Helical" evidence="6">
    <location>
        <begin position="46"/>
        <end position="66"/>
    </location>
</feature>
<name>A0A6I4VY08_9BACL</name>
<keyword evidence="2" id="KW-0813">Transport</keyword>
<dbReference type="PROSITE" id="PS50850">
    <property type="entry name" value="MFS"/>
    <property type="match status" value="1"/>
</dbReference>
<evidence type="ECO:0000259" key="7">
    <source>
        <dbReference type="PROSITE" id="PS50850"/>
    </source>
</evidence>
<comment type="caution">
    <text evidence="8">The sequence shown here is derived from an EMBL/GenBank/DDBJ whole genome shotgun (WGS) entry which is preliminary data.</text>
</comment>
<evidence type="ECO:0000313" key="8">
    <source>
        <dbReference type="EMBL" id="MXQ53344.1"/>
    </source>
</evidence>
<dbReference type="Proteomes" id="UP000430692">
    <property type="component" value="Unassembled WGS sequence"/>
</dbReference>
<evidence type="ECO:0000313" key="9">
    <source>
        <dbReference type="Proteomes" id="UP000430692"/>
    </source>
</evidence>
<gene>
    <name evidence="8" type="ORF">GSM42_06285</name>
</gene>
<sequence length="401" mass="44235">MQASFRQWSLSQFRLLIVLMIIVGATQGLVSPLISTMLEQQKVSPSVNGISASMLYVGMFVSMFLCSKLLKYIGYRKTILTGIVVMFTVILIFPFTYGIWSWSLLRFLLGVGDNITTFAVQLWIALNVASIEKGKRFSQFGLAYGVGLGLGPLGVNLEPFGFYVPFLVLGIFLIIVFFVCLADLQKDIPLLPAKEEKQWVYAQRSYKSIYVMGFLPMWSALIYGFIEVAIAGNFPVYGMKIGLSKIEISLLITAFIWGSLLFQLPLGVLGDKIGRHKLLLLVCSIGGIGMLLVPLFGNNVIGLLILLGCMGGLIGSMLSISLAFLSDLVPSSMVTRGNLLTTSHFTIGSMLGPYFGGMLMQHTLIQSLFYFLAFSLFSFVILSVIIRLSKKEKVAIHDIKM</sequence>
<proteinExistence type="predicted"/>
<feature type="transmembrane region" description="Helical" evidence="6">
    <location>
        <begin position="12"/>
        <end position="34"/>
    </location>
</feature>
<keyword evidence="4 6" id="KW-1133">Transmembrane helix</keyword>
<dbReference type="RefSeq" id="WP_160800694.1">
    <property type="nucleotide sequence ID" value="NZ_WUUL01000003.1"/>
</dbReference>
<feature type="transmembrane region" description="Helical" evidence="6">
    <location>
        <begin position="278"/>
        <end position="297"/>
    </location>
</feature>
<dbReference type="InterPro" id="IPR036259">
    <property type="entry name" value="MFS_trans_sf"/>
</dbReference>
<dbReference type="GO" id="GO:0005886">
    <property type="term" value="C:plasma membrane"/>
    <property type="evidence" value="ECO:0007669"/>
    <property type="project" value="UniProtKB-SubCell"/>
</dbReference>
<feature type="transmembrane region" description="Helical" evidence="6">
    <location>
        <begin position="163"/>
        <end position="184"/>
    </location>
</feature>
<feature type="transmembrane region" description="Helical" evidence="6">
    <location>
        <begin position="78"/>
        <end position="100"/>
    </location>
</feature>
<feature type="transmembrane region" description="Helical" evidence="6">
    <location>
        <begin position="205"/>
        <end position="226"/>
    </location>
</feature>